<name>A0A9X2UBU1_9BACT</name>
<proteinExistence type="predicted"/>
<dbReference type="RefSeq" id="WP_251981526.1">
    <property type="nucleotide sequence ID" value="NZ_CALTSO010000783.1"/>
</dbReference>
<evidence type="ECO:0000313" key="1">
    <source>
        <dbReference type="EMBL" id="MCS3953411.1"/>
    </source>
</evidence>
<dbReference type="AlphaFoldDB" id="A0A9X2UBU1"/>
<dbReference type="EMBL" id="JANUBB010000026">
    <property type="protein sequence ID" value="MCS3953411.1"/>
    <property type="molecule type" value="Genomic_DNA"/>
</dbReference>
<protein>
    <submittedName>
        <fullName evidence="1">Uncharacterized protein</fullName>
    </submittedName>
</protein>
<gene>
    <name evidence="1" type="ORF">GGP83_003386</name>
</gene>
<dbReference type="Proteomes" id="UP001155010">
    <property type="component" value="Unassembled WGS sequence"/>
</dbReference>
<comment type="caution">
    <text evidence="1">The sequence shown here is derived from an EMBL/GenBank/DDBJ whole genome shotgun (WGS) entry which is preliminary data.</text>
</comment>
<sequence length="181" mass="19320">MDEQARPAMDVRVRSAPCLLSAVGARAAGMGLALLLWAGLPDEAAGQTLSFEGGPPVLRVDRFVPGRTTATATDVSTTLVYERAPQRGRKRKVMVSAARAPARFGLSVEAVDPVPGTSMGPVPLRDGRAPAALLRNVAPCPQRNAGRSCEGRVALRYRLRADIDDRPGRATYTVRYTLLAQ</sequence>
<organism evidence="1 2">
    <name type="scientific">Salinibacter ruber</name>
    <dbReference type="NCBI Taxonomy" id="146919"/>
    <lineage>
        <taxon>Bacteria</taxon>
        <taxon>Pseudomonadati</taxon>
        <taxon>Rhodothermota</taxon>
        <taxon>Rhodothermia</taxon>
        <taxon>Rhodothermales</taxon>
        <taxon>Salinibacteraceae</taxon>
        <taxon>Salinibacter</taxon>
    </lineage>
</organism>
<reference evidence="1" key="1">
    <citation type="submission" date="2022-08" db="EMBL/GenBank/DDBJ databases">
        <title>Genomic Encyclopedia of Type Strains, Phase V (KMG-V): Genome sequencing to study the core and pangenomes of soil and plant-associated prokaryotes.</title>
        <authorList>
            <person name="Whitman W."/>
        </authorList>
    </citation>
    <scope>NUCLEOTIDE SEQUENCE</scope>
    <source>
        <strain evidence="1">SP2017</strain>
    </source>
</reference>
<accession>A0A9X2UBU1</accession>
<evidence type="ECO:0000313" key="2">
    <source>
        <dbReference type="Proteomes" id="UP001155010"/>
    </source>
</evidence>